<organism evidence="13 14">
    <name type="scientific">Dyella japonica</name>
    <dbReference type="NCBI Taxonomy" id="231455"/>
    <lineage>
        <taxon>Bacteria</taxon>
        <taxon>Pseudomonadati</taxon>
        <taxon>Pseudomonadota</taxon>
        <taxon>Gammaproteobacteria</taxon>
        <taxon>Lysobacterales</taxon>
        <taxon>Rhodanobacteraceae</taxon>
        <taxon>Dyella</taxon>
    </lineage>
</organism>
<evidence type="ECO:0000256" key="8">
    <source>
        <dbReference type="ARBA" id="ARBA00023136"/>
    </source>
</evidence>
<evidence type="ECO:0000313" key="13">
    <source>
        <dbReference type="EMBL" id="MET3653923.1"/>
    </source>
</evidence>
<evidence type="ECO:0000256" key="6">
    <source>
        <dbReference type="ARBA" id="ARBA00022692"/>
    </source>
</evidence>
<evidence type="ECO:0000256" key="5">
    <source>
        <dbReference type="ARBA" id="ARBA00022519"/>
    </source>
</evidence>
<dbReference type="SUPFAM" id="SSF111369">
    <property type="entry name" value="HlyD-like secretion proteins"/>
    <property type="match status" value="1"/>
</dbReference>
<evidence type="ECO:0000313" key="14">
    <source>
        <dbReference type="Proteomes" id="UP001549184"/>
    </source>
</evidence>
<feature type="coiled-coil region" evidence="10">
    <location>
        <begin position="261"/>
        <end position="317"/>
    </location>
</feature>
<dbReference type="PANTHER" id="PTHR30386">
    <property type="entry name" value="MEMBRANE FUSION SUBUNIT OF EMRAB-TOLC MULTIDRUG EFFLUX PUMP"/>
    <property type="match status" value="1"/>
</dbReference>
<evidence type="ECO:0000256" key="4">
    <source>
        <dbReference type="ARBA" id="ARBA00022475"/>
    </source>
</evidence>
<accession>A0ABV2JYL6</accession>
<dbReference type="PRINTS" id="PR01490">
    <property type="entry name" value="RTXTOXIND"/>
</dbReference>
<dbReference type="PANTHER" id="PTHR30386:SF27">
    <property type="entry name" value="MEMBRANE FUSION PROTEIN (MFP) FAMILY PROTEIN"/>
    <property type="match status" value="1"/>
</dbReference>
<keyword evidence="14" id="KW-1185">Reference proteome</keyword>
<comment type="similarity">
    <text evidence="2 9">Belongs to the membrane fusion protein (MFP) (TC 8.A.1) family.</text>
</comment>
<dbReference type="Gene3D" id="2.40.50.100">
    <property type="match status" value="1"/>
</dbReference>
<gene>
    <name evidence="13" type="ORF">ABIC75_003660</name>
</gene>
<comment type="subcellular location">
    <subcellularLocation>
        <location evidence="1 9">Cell inner membrane</location>
        <topology evidence="1 9">Single-pass membrane protein</topology>
    </subcellularLocation>
</comment>
<dbReference type="InterPro" id="IPR050739">
    <property type="entry name" value="MFP"/>
</dbReference>
<dbReference type="Pfam" id="PF26002">
    <property type="entry name" value="Beta-barrel_AprE"/>
    <property type="match status" value="1"/>
</dbReference>
<keyword evidence="10" id="KW-0175">Coiled coil</keyword>
<dbReference type="Pfam" id="PF25988">
    <property type="entry name" value="HH_CyaD"/>
    <property type="match status" value="1"/>
</dbReference>
<evidence type="ECO:0000259" key="12">
    <source>
        <dbReference type="Pfam" id="PF26002"/>
    </source>
</evidence>
<dbReference type="InterPro" id="IPR006144">
    <property type="entry name" value="Secretion_HlyD_CS"/>
</dbReference>
<evidence type="ECO:0000256" key="1">
    <source>
        <dbReference type="ARBA" id="ARBA00004377"/>
    </source>
</evidence>
<dbReference type="Proteomes" id="UP001549184">
    <property type="component" value="Unassembled WGS sequence"/>
</dbReference>
<evidence type="ECO:0000259" key="11">
    <source>
        <dbReference type="Pfam" id="PF25988"/>
    </source>
</evidence>
<evidence type="ECO:0000256" key="7">
    <source>
        <dbReference type="ARBA" id="ARBA00022989"/>
    </source>
</evidence>
<reference evidence="13 14" key="1">
    <citation type="submission" date="2024-06" db="EMBL/GenBank/DDBJ databases">
        <title>Sorghum-associated microbial communities from plants grown in Nebraska, USA.</title>
        <authorList>
            <person name="Schachtman D."/>
        </authorList>
    </citation>
    <scope>NUCLEOTIDE SEQUENCE [LARGE SCALE GENOMIC DNA]</scope>
    <source>
        <strain evidence="13 14">1073</strain>
    </source>
</reference>
<dbReference type="InterPro" id="IPR058982">
    <property type="entry name" value="Beta-barrel_AprE"/>
</dbReference>
<name>A0ABV2JYL6_9GAMM</name>
<dbReference type="InterPro" id="IPR010129">
    <property type="entry name" value="T1SS_HlyD"/>
</dbReference>
<dbReference type="NCBIfam" id="TIGR01843">
    <property type="entry name" value="type_I_hlyD"/>
    <property type="match status" value="1"/>
</dbReference>
<feature type="coiled-coil region" evidence="10">
    <location>
        <begin position="188"/>
        <end position="215"/>
    </location>
</feature>
<dbReference type="EMBL" id="JBEPMU010000005">
    <property type="protein sequence ID" value="MET3653923.1"/>
    <property type="molecule type" value="Genomic_DNA"/>
</dbReference>
<evidence type="ECO:0000256" key="10">
    <source>
        <dbReference type="SAM" id="Coils"/>
    </source>
</evidence>
<dbReference type="Gene3D" id="1.10.287.470">
    <property type="entry name" value="Helix hairpin bin"/>
    <property type="match status" value="1"/>
</dbReference>
<feature type="domain" description="AprE-like beta-barrel" evidence="12">
    <location>
        <begin position="359"/>
        <end position="448"/>
    </location>
</feature>
<keyword evidence="6" id="KW-0812">Transmembrane</keyword>
<keyword evidence="4 9" id="KW-1003">Cell membrane</keyword>
<dbReference type="PROSITE" id="PS00543">
    <property type="entry name" value="HLYD_FAMILY"/>
    <property type="match status" value="1"/>
</dbReference>
<keyword evidence="8" id="KW-0472">Membrane</keyword>
<dbReference type="InterPro" id="IPR059040">
    <property type="entry name" value="HH_CyaD-like"/>
</dbReference>
<feature type="domain" description="CyaD-like alpha-helical hairpin" evidence="11">
    <location>
        <begin position="127"/>
        <end position="321"/>
    </location>
</feature>
<keyword evidence="7" id="KW-1133">Transmembrane helix</keyword>
<keyword evidence="5 9" id="KW-0997">Cell inner membrane</keyword>
<dbReference type="RefSeq" id="WP_354015304.1">
    <property type="nucleotide sequence ID" value="NZ_JBEPMU010000005.1"/>
</dbReference>
<proteinExistence type="inferred from homology"/>
<evidence type="ECO:0000256" key="3">
    <source>
        <dbReference type="ARBA" id="ARBA00022448"/>
    </source>
</evidence>
<protein>
    <recommendedName>
        <fullName evidence="9">Membrane fusion protein (MFP) family protein</fullName>
    </recommendedName>
</protein>
<comment type="caution">
    <text evidence="13">The sequence shown here is derived from an EMBL/GenBank/DDBJ whole genome shotgun (WGS) entry which is preliminary data.</text>
</comment>
<keyword evidence="3 9" id="KW-0813">Transport</keyword>
<dbReference type="Gene3D" id="2.40.30.170">
    <property type="match status" value="1"/>
</dbReference>
<evidence type="ECO:0000256" key="9">
    <source>
        <dbReference type="RuleBase" id="RU365093"/>
    </source>
</evidence>
<evidence type="ECO:0000256" key="2">
    <source>
        <dbReference type="ARBA" id="ARBA00009477"/>
    </source>
</evidence>
<sequence length="471" mass="52324">MAQPRSMMEILRRYREIFQACWRDRRHLDPPDRHREELAFLPAHLELADSPASPVAHGSMWTIMALFAVAVVWASVGKLDMVAVAQGKTVTTGRTKTLQSSETAVVKRIAVEDGQTVKQGDLLIELDTTATSADSRKAQDALVNARVTAARSAALIQSLETNRPPTVQGDGLSPSPSDAAQTLAISQFATYQAKVQGLQATVQQKQAELRTVESAIGPLEEYLAISRDRVRDYELLLEKNYVPKQEYMLRKQERITAERDLAAQRSRREELRSAIVAAQKELAVTAADMRRQWQDELRQANEQVQQYEPELIKATQRDGLMHLRAPVDGTVQQLAVHTVGGVVTPAQPLLSIVPQHDALEVEAAVLNKDIGFVRPGQRATIKIESFPFTRYGYLEGEVASVSHDAINDEKLGLVYAARVRLKRATLNVDGVLVHLTPGMALSAEIHTGQRRVIDYLLAPIRQGMDESLRER</sequence>